<evidence type="ECO:0000259" key="7">
    <source>
        <dbReference type="PROSITE" id="PS51462"/>
    </source>
</evidence>
<dbReference type="Gene3D" id="3.90.79.20">
    <property type="match status" value="1"/>
</dbReference>
<keyword evidence="4" id="KW-0378">Hydrolase</keyword>
<proteinExistence type="predicted"/>
<protein>
    <recommendedName>
        <fullName evidence="2">NAD(+) diphosphatase</fullName>
        <ecNumber evidence="2">3.6.1.22</ecNumber>
    </recommendedName>
</protein>
<dbReference type="NCBIfam" id="NF001299">
    <property type="entry name" value="PRK00241.1"/>
    <property type="match status" value="1"/>
</dbReference>
<dbReference type="AlphaFoldDB" id="A0A7R8XFZ8"/>
<dbReference type="OrthoDB" id="10249612at2759"/>
<dbReference type="Proteomes" id="UP000677054">
    <property type="component" value="Unassembled WGS sequence"/>
</dbReference>
<evidence type="ECO:0000256" key="2">
    <source>
        <dbReference type="ARBA" id="ARBA00012381"/>
    </source>
</evidence>
<dbReference type="GO" id="GO:0046872">
    <property type="term" value="F:metal ion binding"/>
    <property type="evidence" value="ECO:0007669"/>
    <property type="project" value="UniProtKB-KW"/>
</dbReference>
<feature type="domain" description="Nudix hydrolase" evidence="7">
    <location>
        <begin position="273"/>
        <end position="381"/>
    </location>
</feature>
<sequence>MGSALMRVNGLLAVVISDRDGVPLLKVTTEACPELALRPSFLSAFPIASEQYNKIGHGKNEFIISMYGNYQVSRYPNWMKLLPLRWRRGFSTYVERMRHMEKLKESNNGCWEVLRDSKTRFLMFKGQKPLTCIHPSLTSNDGRVTAMHRGGATISWLTYQDLMDASESAEASLKDSVLLTVTNDLSPRFGIPLPTINETWADRMAHERNALLVDQRISLFLCNAEEAQMVAQAASLFHWHKVNRFCTHCGNAVERNAAGNVKTCPSCQHVHYPSTHACGIVLITDVNYEKALLVRQPQHPPGLYTCVAGFAEVGETIEETIRREVAEEVGLEVTGIEYMSSQHWPFPSSSLMVGCFATVKNADQNRSSKLEATSPRGCGER</sequence>
<keyword evidence="3" id="KW-0479">Metal-binding</keyword>
<dbReference type="Gene3D" id="3.30.450.30">
    <property type="entry name" value="Dynein light chain 2a, cytoplasmic"/>
    <property type="match status" value="1"/>
</dbReference>
<dbReference type="PROSITE" id="PS51462">
    <property type="entry name" value="NUDIX"/>
    <property type="match status" value="1"/>
</dbReference>
<dbReference type="EC" id="3.6.1.22" evidence="2"/>
<evidence type="ECO:0000313" key="8">
    <source>
        <dbReference type="EMBL" id="CAD7248958.1"/>
    </source>
</evidence>
<dbReference type="GO" id="GO:0016787">
    <property type="term" value="F:hydrolase activity"/>
    <property type="evidence" value="ECO:0007669"/>
    <property type="project" value="UniProtKB-KW"/>
</dbReference>
<organism evidence="8">
    <name type="scientific">Darwinula stevensoni</name>
    <dbReference type="NCBI Taxonomy" id="69355"/>
    <lineage>
        <taxon>Eukaryota</taxon>
        <taxon>Metazoa</taxon>
        <taxon>Ecdysozoa</taxon>
        <taxon>Arthropoda</taxon>
        <taxon>Crustacea</taxon>
        <taxon>Oligostraca</taxon>
        <taxon>Ostracoda</taxon>
        <taxon>Podocopa</taxon>
        <taxon>Podocopida</taxon>
        <taxon>Darwinulocopina</taxon>
        <taxon>Darwinuloidea</taxon>
        <taxon>Darwinulidae</taxon>
        <taxon>Darwinula</taxon>
    </lineage>
</organism>
<dbReference type="SUPFAM" id="SSF55811">
    <property type="entry name" value="Nudix"/>
    <property type="match status" value="1"/>
</dbReference>
<dbReference type="GO" id="GO:0032006">
    <property type="term" value="P:regulation of TOR signaling"/>
    <property type="evidence" value="ECO:0007669"/>
    <property type="project" value="InterPro"/>
</dbReference>
<keyword evidence="5" id="KW-0460">Magnesium</keyword>
<evidence type="ECO:0000256" key="4">
    <source>
        <dbReference type="ARBA" id="ARBA00022801"/>
    </source>
</evidence>
<dbReference type="Pfam" id="PF08923">
    <property type="entry name" value="MAPKK1_Int"/>
    <property type="match status" value="1"/>
</dbReference>
<evidence type="ECO:0000313" key="9">
    <source>
        <dbReference type="Proteomes" id="UP000677054"/>
    </source>
</evidence>
<dbReference type="Gene3D" id="3.90.79.10">
    <property type="entry name" value="Nucleoside Triphosphate Pyrophosphohydrolase"/>
    <property type="match status" value="1"/>
</dbReference>
<dbReference type="InterPro" id="IPR015019">
    <property type="entry name" value="LAMTOR3"/>
</dbReference>
<accession>A0A7R8XFZ8</accession>
<comment type="cofactor">
    <cofactor evidence="1">
        <name>Mg(2+)</name>
        <dbReference type="ChEBI" id="CHEBI:18420"/>
    </cofactor>
</comment>
<reference evidence="8" key="1">
    <citation type="submission" date="2020-11" db="EMBL/GenBank/DDBJ databases">
        <authorList>
            <person name="Tran Van P."/>
        </authorList>
    </citation>
    <scope>NUCLEOTIDE SEQUENCE</scope>
</reference>
<dbReference type="PANTHER" id="PTHR11383:SF3">
    <property type="entry name" value="NAD(P)H PYROPHOSPHATASE NUDT13, MITOCHONDRIAL"/>
    <property type="match status" value="1"/>
</dbReference>
<dbReference type="InterPro" id="IPR049734">
    <property type="entry name" value="NudC-like_C"/>
</dbReference>
<evidence type="ECO:0000256" key="1">
    <source>
        <dbReference type="ARBA" id="ARBA00001946"/>
    </source>
</evidence>
<dbReference type="EMBL" id="LR901596">
    <property type="protein sequence ID" value="CAD7248958.1"/>
    <property type="molecule type" value="Genomic_DNA"/>
</dbReference>
<dbReference type="InterPro" id="IPR000086">
    <property type="entry name" value="NUDIX_hydrolase_dom"/>
</dbReference>
<evidence type="ECO:0000256" key="6">
    <source>
        <dbReference type="ARBA" id="ARBA00023027"/>
    </source>
</evidence>
<dbReference type="InterPro" id="IPR015376">
    <property type="entry name" value="Znr_NADH_PPase"/>
</dbReference>
<dbReference type="PANTHER" id="PTHR11383">
    <property type="entry name" value="NUCLEOSIDE DIPHOSPHATE-LINKED MOIETY X MOTIF 13"/>
    <property type="match status" value="1"/>
</dbReference>
<dbReference type="InterPro" id="IPR020084">
    <property type="entry name" value="NUDIX_hydrolase_CS"/>
</dbReference>
<dbReference type="EMBL" id="CAJPEV010002079">
    <property type="protein sequence ID" value="CAG0895565.1"/>
    <property type="molecule type" value="Genomic_DNA"/>
</dbReference>
<keyword evidence="6" id="KW-0520">NAD</keyword>
<gene>
    <name evidence="8" type="ORF">DSTB1V02_LOCUS8761</name>
</gene>
<dbReference type="Pfam" id="PF09297">
    <property type="entry name" value="Zn_ribbon_NUD"/>
    <property type="match status" value="1"/>
</dbReference>
<dbReference type="SMART" id="SM01278">
    <property type="entry name" value="MAPKK1_Int"/>
    <property type="match status" value="1"/>
</dbReference>
<dbReference type="SUPFAM" id="SSF103196">
    <property type="entry name" value="Roadblock/LC7 domain"/>
    <property type="match status" value="1"/>
</dbReference>
<dbReference type="PROSITE" id="PS00893">
    <property type="entry name" value="NUDIX_BOX"/>
    <property type="match status" value="1"/>
</dbReference>
<dbReference type="CDD" id="cd03429">
    <property type="entry name" value="NUDIX_NADH_pyrophosphatase_Nudt13"/>
    <property type="match status" value="1"/>
</dbReference>
<dbReference type="Pfam" id="PF00293">
    <property type="entry name" value="NUDIX"/>
    <property type="match status" value="1"/>
</dbReference>
<dbReference type="InterPro" id="IPR015797">
    <property type="entry name" value="NUDIX_hydrolase-like_dom_sf"/>
</dbReference>
<name>A0A7R8XFZ8_9CRUS</name>
<evidence type="ECO:0000256" key="3">
    <source>
        <dbReference type="ARBA" id="ARBA00022723"/>
    </source>
</evidence>
<keyword evidence="9" id="KW-1185">Reference proteome</keyword>
<evidence type="ECO:0000256" key="5">
    <source>
        <dbReference type="ARBA" id="ARBA00022842"/>
    </source>
</evidence>